<proteinExistence type="predicted"/>
<protein>
    <submittedName>
        <fullName evidence="2 3">Uncharacterized protein LOC113214982</fullName>
    </submittedName>
</protein>
<dbReference type="GeneID" id="113214982"/>
<reference evidence="2 3" key="1">
    <citation type="submission" date="2025-04" db="UniProtKB">
        <authorList>
            <consortium name="RefSeq"/>
        </authorList>
    </citation>
    <scope>IDENTIFICATION</scope>
    <source>
        <tissue evidence="2 3">Whole organism</tissue>
    </source>
</reference>
<evidence type="ECO:0000313" key="1">
    <source>
        <dbReference type="Proteomes" id="UP000504606"/>
    </source>
</evidence>
<dbReference type="KEGG" id="foc:113214982"/>
<dbReference type="RefSeq" id="XP_026290300.1">
    <property type="nucleotide sequence ID" value="XM_026434515.2"/>
</dbReference>
<dbReference type="RefSeq" id="XP_026290301.1">
    <property type="nucleotide sequence ID" value="XM_026434516.2"/>
</dbReference>
<dbReference type="Proteomes" id="UP000504606">
    <property type="component" value="Unplaced"/>
</dbReference>
<dbReference type="AlphaFoldDB" id="A0A6J1TEZ6"/>
<name>A0A6J1TEZ6_FRAOC</name>
<accession>A0A6J1TEZ6</accession>
<dbReference type="OrthoDB" id="6593154at2759"/>
<evidence type="ECO:0000313" key="2">
    <source>
        <dbReference type="RefSeq" id="XP_026290300.1"/>
    </source>
</evidence>
<sequence>MGELIRGEFLHLVNESSRYEAERAKRLMDITQDVGIAHLLCGFGSKARVALEEVLLLSSPLTFETFLANCFLNTPCTSQDNASKIKEMANIEKKHPSKILLRDLCKMVPDMKVKDLIKSLECASLYRAIARLEKEDLEALAQHARSDSGCLNPVPLPIPNVLSSQVTRRTNFSKTYRNIILLSFARDGQDIANQLENELKEPFGKSKKSYFVIKLSDHTGYLAQDRVRNLKDIISKVDYIVPVLTNGYFDILERRVPPDDATIDEEFASLLITLVADEWASNGFKNYKVRCYKPRDVNPQITVFPPFTTTISDRVALREVWLNTKK</sequence>
<keyword evidence="1" id="KW-1185">Reference proteome</keyword>
<organism evidence="1 2">
    <name type="scientific">Frankliniella occidentalis</name>
    <name type="common">Western flower thrips</name>
    <name type="synonym">Euthrips occidentalis</name>
    <dbReference type="NCBI Taxonomy" id="133901"/>
    <lineage>
        <taxon>Eukaryota</taxon>
        <taxon>Metazoa</taxon>
        <taxon>Ecdysozoa</taxon>
        <taxon>Arthropoda</taxon>
        <taxon>Hexapoda</taxon>
        <taxon>Insecta</taxon>
        <taxon>Pterygota</taxon>
        <taxon>Neoptera</taxon>
        <taxon>Paraneoptera</taxon>
        <taxon>Thysanoptera</taxon>
        <taxon>Terebrantia</taxon>
        <taxon>Thripoidea</taxon>
        <taxon>Thripidae</taxon>
        <taxon>Frankliniella</taxon>
    </lineage>
</organism>
<gene>
    <name evidence="2 3" type="primary">LOC113214982</name>
</gene>
<evidence type="ECO:0000313" key="3">
    <source>
        <dbReference type="RefSeq" id="XP_026290301.1"/>
    </source>
</evidence>